<proteinExistence type="predicted"/>
<feature type="compositionally biased region" description="Basic and acidic residues" evidence="2">
    <location>
        <begin position="368"/>
        <end position="381"/>
    </location>
</feature>
<keyword evidence="4" id="KW-1185">Reference proteome</keyword>
<dbReference type="Proteomes" id="UP001140091">
    <property type="component" value="Unassembled WGS sequence"/>
</dbReference>
<gene>
    <name evidence="3" type="ORF">H1R20_g9402</name>
</gene>
<feature type="region of interest" description="Disordered" evidence="2">
    <location>
        <begin position="104"/>
        <end position="191"/>
    </location>
</feature>
<feature type="compositionally biased region" description="Polar residues" evidence="2">
    <location>
        <begin position="43"/>
        <end position="57"/>
    </location>
</feature>
<feature type="compositionally biased region" description="Basic and acidic residues" evidence="2">
    <location>
        <begin position="178"/>
        <end position="191"/>
    </location>
</feature>
<dbReference type="OrthoDB" id="3270471at2759"/>
<evidence type="ECO:0008006" key="5">
    <source>
        <dbReference type="Google" id="ProtNLM"/>
    </source>
</evidence>
<feature type="compositionally biased region" description="Polar residues" evidence="2">
    <location>
        <begin position="121"/>
        <end position="130"/>
    </location>
</feature>
<organism evidence="3 4">
    <name type="scientific">Candolleomyces eurysporus</name>
    <dbReference type="NCBI Taxonomy" id="2828524"/>
    <lineage>
        <taxon>Eukaryota</taxon>
        <taxon>Fungi</taxon>
        <taxon>Dikarya</taxon>
        <taxon>Basidiomycota</taxon>
        <taxon>Agaricomycotina</taxon>
        <taxon>Agaricomycetes</taxon>
        <taxon>Agaricomycetidae</taxon>
        <taxon>Agaricales</taxon>
        <taxon>Agaricineae</taxon>
        <taxon>Psathyrellaceae</taxon>
        <taxon>Candolleomyces</taxon>
    </lineage>
</organism>
<feature type="region of interest" description="Disordered" evidence="2">
    <location>
        <begin position="251"/>
        <end position="296"/>
    </location>
</feature>
<keyword evidence="1" id="KW-0175">Coiled coil</keyword>
<accession>A0A9W8J3R9</accession>
<sequence>MNPYPTTPSHYNSSQILYAASTPAHIHTRSPYSPRPPVLALRNSRNPNHTAGQSGAPATSMGGATFQGQIQHEIRVENVSKTRLLPQVPQEVILVNDRVHAGQVGVGEEGAGKENKPAASSGATTENVQGTKRGRAKGAGSKSGPANRRKAGNSDDEVAELTADQKKKASLKIPTSQDKVKEPESSKKLDDAQKLRIVRHVTSPEVWPSFKLKKQAVFNKLSSEFGLENADPIKRCWDAVWDKYKHAKALTEHTGGGDGDADRIPVITNTDSESGSESDSAEQLEPSEGGKKRKRGKTMVAGIKFSCELLESFMKTEIYNLINSVASSDTSVVRARIFSSVIDVSSDSDDDDEARDVEVSKPVQPTDEGGKNTKEIKVKGEPKKKKSRTLKKKDEASHPDFIRDAFRKVAEKNEVQLRIAQEREKREAEESLRKKHDLEINAAMNFIDSTDPGLKKIGQQMLKSILAKQGYEYDIGQA</sequence>
<dbReference type="AlphaFoldDB" id="A0A9W8J3R9"/>
<evidence type="ECO:0000313" key="4">
    <source>
        <dbReference type="Proteomes" id="UP001140091"/>
    </source>
</evidence>
<dbReference type="EMBL" id="JANBPK010000967">
    <property type="protein sequence ID" value="KAJ2927692.1"/>
    <property type="molecule type" value="Genomic_DNA"/>
</dbReference>
<feature type="region of interest" description="Disordered" evidence="2">
    <location>
        <begin position="344"/>
        <end position="396"/>
    </location>
</feature>
<feature type="compositionally biased region" description="Acidic residues" evidence="2">
    <location>
        <begin position="346"/>
        <end position="355"/>
    </location>
</feature>
<comment type="caution">
    <text evidence="3">The sequence shown here is derived from an EMBL/GenBank/DDBJ whole genome shotgun (WGS) entry which is preliminary data.</text>
</comment>
<feature type="region of interest" description="Disordered" evidence="2">
    <location>
        <begin position="26"/>
        <end position="63"/>
    </location>
</feature>
<evidence type="ECO:0000256" key="1">
    <source>
        <dbReference type="SAM" id="Coils"/>
    </source>
</evidence>
<evidence type="ECO:0000256" key="2">
    <source>
        <dbReference type="SAM" id="MobiDB-lite"/>
    </source>
</evidence>
<reference evidence="3" key="1">
    <citation type="submission" date="2022-06" db="EMBL/GenBank/DDBJ databases">
        <title>Genome Sequence of Candolleomyces eurysporus.</title>
        <authorList>
            <person name="Buettner E."/>
        </authorList>
    </citation>
    <scope>NUCLEOTIDE SEQUENCE</scope>
    <source>
        <strain evidence="3">VTCC 930004</strain>
    </source>
</reference>
<name>A0A9W8J3R9_9AGAR</name>
<feature type="compositionally biased region" description="Basic residues" evidence="2">
    <location>
        <begin position="382"/>
        <end position="391"/>
    </location>
</feature>
<feature type="coiled-coil region" evidence="1">
    <location>
        <begin position="412"/>
        <end position="441"/>
    </location>
</feature>
<protein>
    <recommendedName>
        <fullName evidence="5">No apical meristem-associated C-terminal domain-containing protein</fullName>
    </recommendedName>
</protein>
<evidence type="ECO:0000313" key="3">
    <source>
        <dbReference type="EMBL" id="KAJ2927692.1"/>
    </source>
</evidence>
<feature type="non-terminal residue" evidence="3">
    <location>
        <position position="1"/>
    </location>
</feature>